<protein>
    <submittedName>
        <fullName evidence="3">Peptidase family C78, putative</fullName>
    </submittedName>
</protein>
<organism evidence="3 4">
    <name type="scientific">Trypanosoma equiperdum</name>
    <dbReference type="NCBI Taxonomy" id="5694"/>
    <lineage>
        <taxon>Eukaryota</taxon>
        <taxon>Discoba</taxon>
        <taxon>Euglenozoa</taxon>
        <taxon>Kinetoplastea</taxon>
        <taxon>Metakinetoplastina</taxon>
        <taxon>Trypanosomatida</taxon>
        <taxon>Trypanosomatidae</taxon>
        <taxon>Trypanosoma</taxon>
    </lineage>
</organism>
<evidence type="ECO:0000259" key="2">
    <source>
        <dbReference type="Pfam" id="PF07910"/>
    </source>
</evidence>
<dbReference type="EMBL" id="CZPT02000283">
    <property type="protein sequence ID" value="SCU65384.1"/>
    <property type="molecule type" value="Genomic_DNA"/>
</dbReference>
<reference evidence="3" key="1">
    <citation type="submission" date="2016-09" db="EMBL/GenBank/DDBJ databases">
        <authorList>
            <person name="Hebert L."/>
            <person name="Moumen B."/>
        </authorList>
    </citation>
    <scope>NUCLEOTIDE SEQUENCE [LARGE SCALE GENOMIC DNA]</scope>
    <source>
        <strain evidence="3">OVI</strain>
    </source>
</reference>
<evidence type="ECO:0000313" key="3">
    <source>
        <dbReference type="EMBL" id="SCU65384.1"/>
    </source>
</evidence>
<comment type="caution">
    <text evidence="3">The sequence shown here is derived from an EMBL/GenBank/DDBJ whole genome shotgun (WGS) entry which is preliminary data.</text>
</comment>
<dbReference type="PANTHER" id="PTHR48153:SF2">
    <property type="entry name" value="UFM1-SPECIFIC PROTEASE 2"/>
    <property type="match status" value="1"/>
</dbReference>
<dbReference type="Pfam" id="PF07910">
    <property type="entry name" value="Peptidase_C78"/>
    <property type="match status" value="1"/>
</dbReference>
<dbReference type="Proteomes" id="UP000195570">
    <property type="component" value="Unassembled WGS sequence"/>
</dbReference>
<keyword evidence="4" id="KW-1185">Reference proteome</keyword>
<dbReference type="RefSeq" id="XP_067076991.1">
    <property type="nucleotide sequence ID" value="XM_067220890.1"/>
</dbReference>
<evidence type="ECO:0000256" key="1">
    <source>
        <dbReference type="ARBA" id="ARBA00022801"/>
    </source>
</evidence>
<dbReference type="InterPro" id="IPR012462">
    <property type="entry name" value="UFSP1/2_DUB_cat"/>
</dbReference>
<feature type="domain" description="UFSP1/2/DUB catalytic" evidence="2">
    <location>
        <begin position="288"/>
        <end position="482"/>
    </location>
</feature>
<dbReference type="GO" id="GO:0071567">
    <property type="term" value="F:deUFMylase activity"/>
    <property type="evidence" value="ECO:0007669"/>
    <property type="project" value="TreeGrafter"/>
</dbReference>
<evidence type="ECO:0000313" key="4">
    <source>
        <dbReference type="Proteomes" id="UP000195570"/>
    </source>
</evidence>
<sequence>MATVANEFATLDEGVLPILVVRKNGKTIAVVRDNSLQGTFLPFYLPTCETLHVSRTEELQEARESGVLNVAAVEWPVVAKLRMALGILKEERYWLLFSRGGVSNEGLTSHMFKGDEEGVHDAVSWLSGFQLSGPCDILLASEPSVTNGPANGDVGRLRLKKEDEDVNERVVFGESATDVARYIGDLLRAHLFQNVTAPTAVFWPPQLVHPVNIHYGMANQRVLEHDALLLPILSLFRVEKRLKNWDAVKGLQVSAGCDMPRTGQAWEKHLVRNIHKSLKEYIPVSGGEVYITSGSYDYYHYLIDGFKDSGWGCAYRSLQTILSWFQYEGLMQGAIPSIHTIQEILSVKDTDKMNRKGFVGSKDWIGSFEIMIVLQHYIPGLDCTIRRMESGAELETNPEIQALLAEHFRGKRSCPVMIGGSSYAHTILGVDMNLATTEARYLIADPHYASNETSTKTVVSKGYVGWKEARNFFEANSWYNLCIPQVATFDPR</sequence>
<dbReference type="VEuPathDB" id="TriTrypDB:TEOVI_000537800"/>
<dbReference type="GeneID" id="92379318"/>
<accession>A0A1G4I178</accession>
<gene>
    <name evidence="3" type="ORF">TEOVI_000537800</name>
</gene>
<keyword evidence="1" id="KW-0378">Hydrolase</keyword>
<dbReference type="PANTHER" id="PTHR48153">
    <property type="entry name" value="UFM1-SPECIFIC PROTEASE 2"/>
    <property type="match status" value="1"/>
</dbReference>
<name>A0A1G4I178_TRYEQ</name>
<dbReference type="AlphaFoldDB" id="A0A1G4I178"/>
<proteinExistence type="predicted"/>
<dbReference type="Gene3D" id="3.90.70.130">
    <property type="match status" value="1"/>
</dbReference>